<dbReference type="Proteomes" id="UP000634136">
    <property type="component" value="Unassembled WGS sequence"/>
</dbReference>
<proteinExistence type="predicted"/>
<evidence type="ECO:0000256" key="1">
    <source>
        <dbReference type="SAM" id="MobiDB-lite"/>
    </source>
</evidence>
<dbReference type="EMBL" id="JAAIUW010000008">
    <property type="protein sequence ID" value="KAF7821829.1"/>
    <property type="molecule type" value="Genomic_DNA"/>
</dbReference>
<sequence>MDDLREIRISSSLSQQAVAGQLGVGIPLQIVLYMAINDKNDSKSGHEGATTRSKQACNSGGQTSSKLMGHSKPQKGERNPVEARVPYATWVI</sequence>
<gene>
    <name evidence="2" type="ORF">G2W53_027284</name>
</gene>
<accession>A0A834TIR6</accession>
<comment type="caution">
    <text evidence="2">The sequence shown here is derived from an EMBL/GenBank/DDBJ whole genome shotgun (WGS) entry which is preliminary data.</text>
</comment>
<name>A0A834TIR6_9FABA</name>
<organism evidence="2 3">
    <name type="scientific">Senna tora</name>
    <dbReference type="NCBI Taxonomy" id="362788"/>
    <lineage>
        <taxon>Eukaryota</taxon>
        <taxon>Viridiplantae</taxon>
        <taxon>Streptophyta</taxon>
        <taxon>Embryophyta</taxon>
        <taxon>Tracheophyta</taxon>
        <taxon>Spermatophyta</taxon>
        <taxon>Magnoliopsida</taxon>
        <taxon>eudicotyledons</taxon>
        <taxon>Gunneridae</taxon>
        <taxon>Pentapetalae</taxon>
        <taxon>rosids</taxon>
        <taxon>fabids</taxon>
        <taxon>Fabales</taxon>
        <taxon>Fabaceae</taxon>
        <taxon>Caesalpinioideae</taxon>
        <taxon>Cassia clade</taxon>
        <taxon>Senna</taxon>
    </lineage>
</organism>
<evidence type="ECO:0000313" key="2">
    <source>
        <dbReference type="EMBL" id="KAF7821829.1"/>
    </source>
</evidence>
<dbReference type="AlphaFoldDB" id="A0A834TIR6"/>
<keyword evidence="3" id="KW-1185">Reference proteome</keyword>
<protein>
    <submittedName>
        <fullName evidence="2">Uncharacterized protein</fullName>
    </submittedName>
</protein>
<evidence type="ECO:0000313" key="3">
    <source>
        <dbReference type="Proteomes" id="UP000634136"/>
    </source>
</evidence>
<feature type="region of interest" description="Disordered" evidence="1">
    <location>
        <begin position="41"/>
        <end position="82"/>
    </location>
</feature>
<feature type="compositionally biased region" description="Polar residues" evidence="1">
    <location>
        <begin position="50"/>
        <end position="66"/>
    </location>
</feature>
<reference evidence="2" key="1">
    <citation type="submission" date="2020-09" db="EMBL/GenBank/DDBJ databases">
        <title>Genome-Enabled Discovery of Anthraquinone Biosynthesis in Senna tora.</title>
        <authorList>
            <person name="Kang S.-H."/>
            <person name="Pandey R.P."/>
            <person name="Lee C.-M."/>
            <person name="Sim J.-S."/>
            <person name="Jeong J.-T."/>
            <person name="Choi B.-S."/>
            <person name="Jung M."/>
            <person name="Ginzburg D."/>
            <person name="Zhao K."/>
            <person name="Won S.Y."/>
            <person name="Oh T.-J."/>
            <person name="Yu Y."/>
            <person name="Kim N.-H."/>
            <person name="Lee O.R."/>
            <person name="Lee T.-H."/>
            <person name="Bashyal P."/>
            <person name="Kim T.-S."/>
            <person name="Lee W.-H."/>
            <person name="Kawkins C."/>
            <person name="Kim C.-K."/>
            <person name="Kim J.S."/>
            <person name="Ahn B.O."/>
            <person name="Rhee S.Y."/>
            <person name="Sohng J.K."/>
        </authorList>
    </citation>
    <scope>NUCLEOTIDE SEQUENCE</scope>
    <source>
        <tissue evidence="2">Leaf</tissue>
    </source>
</reference>